<keyword evidence="3" id="KW-1185">Reference proteome</keyword>
<reference evidence="2 3" key="1">
    <citation type="journal article" date="2022" name="Front. Microbiol.">
        <title>Male-killing mechanisms vary between Spiroplasma species.</title>
        <authorList>
            <person name="Arai H."/>
            <person name="Inoue M."/>
            <person name="Kageyama D."/>
        </authorList>
    </citation>
    <scope>NUCLEOTIDE SEQUENCE [LARGE SCALE GENOMIC DNA]</scope>
    <source>
        <strain evidence="3">sHm</strain>
    </source>
</reference>
<name>A0ABN6SYY0_9MOLU</name>
<organism evidence="2 3">
    <name type="scientific">Spiroplasma ixodetis</name>
    <dbReference type="NCBI Taxonomy" id="2141"/>
    <lineage>
        <taxon>Bacteria</taxon>
        <taxon>Bacillati</taxon>
        <taxon>Mycoplasmatota</taxon>
        <taxon>Mollicutes</taxon>
        <taxon>Entomoplasmatales</taxon>
        <taxon>Spiroplasmataceae</taxon>
        <taxon>Spiroplasma</taxon>
    </lineage>
</organism>
<dbReference type="Proteomes" id="UP001163387">
    <property type="component" value="Chromosome"/>
</dbReference>
<dbReference type="EMBL" id="AP026933">
    <property type="protein sequence ID" value="BDT04073.1"/>
    <property type="molecule type" value="Genomic_DNA"/>
</dbReference>
<keyword evidence="1" id="KW-0812">Transmembrane</keyword>
<feature type="transmembrane region" description="Helical" evidence="1">
    <location>
        <begin position="12"/>
        <end position="38"/>
    </location>
</feature>
<proteinExistence type="predicted"/>
<keyword evidence="1" id="KW-1133">Transmembrane helix</keyword>
<gene>
    <name evidence="2" type="ORF">SHM_17190</name>
</gene>
<evidence type="ECO:0008006" key="4">
    <source>
        <dbReference type="Google" id="ProtNLM"/>
    </source>
</evidence>
<keyword evidence="1" id="KW-0472">Membrane</keyword>
<evidence type="ECO:0000256" key="1">
    <source>
        <dbReference type="SAM" id="Phobius"/>
    </source>
</evidence>
<sequence>MNLLVKWLELSIEYWVIIGLSIIIVLLILFLLLVFSVYKRKKFKFKINDIVSDNLIKIGKKNYKFSSKNSFALLNQIKSIVLDKRYKYFYKFKKRYKEGNLNNELFDVVKKYYLKNEKELNKKPQNLNVDTKKIDNHDVSDNSNKKLNQFLMIKIWQSNLRGFLIICVSLFYKVTNLD</sequence>
<evidence type="ECO:0000313" key="3">
    <source>
        <dbReference type="Proteomes" id="UP001163387"/>
    </source>
</evidence>
<accession>A0ABN6SYY0</accession>
<evidence type="ECO:0000313" key="2">
    <source>
        <dbReference type="EMBL" id="BDT04073.1"/>
    </source>
</evidence>
<protein>
    <recommendedName>
        <fullName evidence="4">Transmembrane protein</fullName>
    </recommendedName>
</protein>